<keyword evidence="3" id="KW-1185">Reference proteome</keyword>
<organism evidence="2 3">
    <name type="scientific">Haladaptatus pallidirubidus</name>
    <dbReference type="NCBI Taxonomy" id="1008152"/>
    <lineage>
        <taxon>Archaea</taxon>
        <taxon>Methanobacteriati</taxon>
        <taxon>Methanobacteriota</taxon>
        <taxon>Stenosarchaea group</taxon>
        <taxon>Halobacteria</taxon>
        <taxon>Halobacteriales</taxon>
        <taxon>Haladaptataceae</taxon>
        <taxon>Haladaptatus</taxon>
    </lineage>
</organism>
<evidence type="ECO:0000313" key="2">
    <source>
        <dbReference type="EMBL" id="GAA5049495.1"/>
    </source>
</evidence>
<accession>A0AAV3UGH5</accession>
<sequence>MHFSHLADALVRHNSITQHLIPAPASIAGANKITLQEAQIHIGFVLLFREIATPGSHTGPTRKTTESITVTVCWLVTVAVFYMGFSFLLDLCPTVCDEGMVCCCLQEWGSNCDANPMFACSFVPSICRTFTGDGDPVANGDEIFMIGRIRVTRIPNEDTPRCE</sequence>
<evidence type="ECO:0000313" key="3">
    <source>
        <dbReference type="Proteomes" id="UP001501729"/>
    </source>
</evidence>
<proteinExistence type="predicted"/>
<dbReference type="EMBL" id="BAABKX010000005">
    <property type="protein sequence ID" value="GAA5049495.1"/>
    <property type="molecule type" value="Genomic_DNA"/>
</dbReference>
<gene>
    <name evidence="2" type="ORF">GCM10025751_22370</name>
</gene>
<reference evidence="2 3" key="1">
    <citation type="journal article" date="2019" name="Int. J. Syst. Evol. Microbiol.">
        <title>The Global Catalogue of Microorganisms (GCM) 10K type strain sequencing project: providing services to taxonomists for standard genome sequencing and annotation.</title>
        <authorList>
            <consortium name="The Broad Institute Genomics Platform"/>
            <consortium name="The Broad Institute Genome Sequencing Center for Infectious Disease"/>
            <person name="Wu L."/>
            <person name="Ma J."/>
        </authorList>
    </citation>
    <scope>NUCLEOTIDE SEQUENCE [LARGE SCALE GENOMIC DNA]</scope>
    <source>
        <strain evidence="2 3">JCM 17504</strain>
    </source>
</reference>
<keyword evidence="1" id="KW-1133">Transmembrane helix</keyword>
<name>A0AAV3UGH5_9EURY</name>
<feature type="transmembrane region" description="Helical" evidence="1">
    <location>
        <begin position="68"/>
        <end position="89"/>
    </location>
</feature>
<comment type="caution">
    <text evidence="2">The sequence shown here is derived from an EMBL/GenBank/DDBJ whole genome shotgun (WGS) entry which is preliminary data.</text>
</comment>
<dbReference type="AlphaFoldDB" id="A0AAV3UGH5"/>
<evidence type="ECO:0000256" key="1">
    <source>
        <dbReference type="SAM" id="Phobius"/>
    </source>
</evidence>
<keyword evidence="1" id="KW-0812">Transmembrane</keyword>
<dbReference type="Proteomes" id="UP001501729">
    <property type="component" value="Unassembled WGS sequence"/>
</dbReference>
<keyword evidence="1" id="KW-0472">Membrane</keyword>
<protein>
    <submittedName>
        <fullName evidence="2">Uncharacterized protein</fullName>
    </submittedName>
</protein>